<keyword evidence="2" id="KW-0472">Membrane</keyword>
<feature type="chain" id="PRO_5045309548" evidence="3">
    <location>
        <begin position="23"/>
        <end position="518"/>
    </location>
</feature>
<protein>
    <submittedName>
        <fullName evidence="4">Porin PorA family protein</fullName>
    </submittedName>
</protein>
<feature type="compositionally biased region" description="Basic and acidic residues" evidence="1">
    <location>
        <begin position="107"/>
        <end position="118"/>
    </location>
</feature>
<feature type="compositionally biased region" description="Basic and acidic residues" evidence="1">
    <location>
        <begin position="509"/>
        <end position="518"/>
    </location>
</feature>
<feature type="region of interest" description="Disordered" evidence="1">
    <location>
        <begin position="433"/>
        <end position="518"/>
    </location>
</feature>
<evidence type="ECO:0000256" key="1">
    <source>
        <dbReference type="SAM" id="MobiDB-lite"/>
    </source>
</evidence>
<evidence type="ECO:0000256" key="2">
    <source>
        <dbReference type="SAM" id="Phobius"/>
    </source>
</evidence>
<evidence type="ECO:0000256" key="3">
    <source>
        <dbReference type="SAM" id="SignalP"/>
    </source>
</evidence>
<gene>
    <name evidence="4" type="ORF">RVF87_08430</name>
</gene>
<organism evidence="4 5">
    <name type="scientific">Gordonia hydrophobica</name>
    <dbReference type="NCBI Taxonomy" id="40516"/>
    <lineage>
        <taxon>Bacteria</taxon>
        <taxon>Bacillati</taxon>
        <taxon>Actinomycetota</taxon>
        <taxon>Actinomycetes</taxon>
        <taxon>Mycobacteriales</taxon>
        <taxon>Gordoniaceae</taxon>
        <taxon>Gordonia</taxon>
    </lineage>
</organism>
<dbReference type="Pfam" id="PF11271">
    <property type="entry name" value="PorA"/>
    <property type="match status" value="1"/>
</dbReference>
<name>A0ABZ2U6P8_9ACTN</name>
<keyword evidence="3" id="KW-0732">Signal</keyword>
<sequence length="518" mass="56085">MKRAALALLAFLGVACIAAAIAVPTYLVPKLKVVPLDLDITSVATSVPDDGDAGNRFPATILDRCSITASRAATLDVHLTQQRRSVIIDPSNADQATLQSGQTLQIDRTRDAKGKESEPSMAGADGERKCDDGLLNATVDRVSVSRKTAAPNGAVSSLQVDAVPEGGNVEDGSVKIDDRQGFQYKFGFDVTKRDYYYYDTTTRQDAIAKFVDEKTINGVKTYHFRADVPERDLSDLPNPQGEATTGTILNMPAKWWGIRGKGVKSSDIITMHRYGKAVRNVYVEPTTGTIIFGEEEQEQYFRSPDQSDDVPAAVAKYQLTALKGKFAWDDQTVSQQAERADKYLGQLRLGGVIVPIILGILGVVLLLAWAVLVWLGRRRDKDDPEPTDTEPAVGPTPNGGDGSDAAEPEQTTVFPATAAAAPYEQVAAEDTTVLPPLPDDSSTQAIPAYETPDGGQSAWQEPPTEAFPSPYARPQQGAESPADVTDTEAFRAPSDGFSPYVTDPTRPMPDFDRYRREE</sequence>
<reference evidence="4 5" key="1">
    <citation type="journal article" date="2023" name="Virus Evol.">
        <title>Computational host range prediction-The good, the bad, and the ugly.</title>
        <authorList>
            <person name="Howell A.A."/>
            <person name="Versoza C.J."/>
            <person name="Pfeifer S.P."/>
        </authorList>
    </citation>
    <scope>NUCLEOTIDE SEQUENCE [LARGE SCALE GENOMIC DNA]</scope>
    <source>
        <strain evidence="4 5">1610/1b</strain>
    </source>
</reference>
<dbReference type="EMBL" id="CP136137">
    <property type="protein sequence ID" value="WYY09066.1"/>
    <property type="molecule type" value="Genomic_DNA"/>
</dbReference>
<keyword evidence="2" id="KW-1133">Transmembrane helix</keyword>
<keyword evidence="2" id="KW-0812">Transmembrane</keyword>
<dbReference type="RefSeq" id="WP_066164077.1">
    <property type="nucleotide sequence ID" value="NZ_CP136137.1"/>
</dbReference>
<dbReference type="Proteomes" id="UP001479933">
    <property type="component" value="Chromosome"/>
</dbReference>
<feature type="signal peptide" evidence="3">
    <location>
        <begin position="1"/>
        <end position="22"/>
    </location>
</feature>
<dbReference type="PROSITE" id="PS51257">
    <property type="entry name" value="PROKAR_LIPOPROTEIN"/>
    <property type="match status" value="1"/>
</dbReference>
<feature type="region of interest" description="Disordered" evidence="1">
    <location>
        <begin position="379"/>
        <end position="408"/>
    </location>
</feature>
<evidence type="ECO:0000313" key="4">
    <source>
        <dbReference type="EMBL" id="WYY09066.1"/>
    </source>
</evidence>
<keyword evidence="5" id="KW-1185">Reference proteome</keyword>
<feature type="region of interest" description="Disordered" evidence="1">
    <location>
        <begin position="107"/>
        <end position="129"/>
    </location>
</feature>
<evidence type="ECO:0000313" key="5">
    <source>
        <dbReference type="Proteomes" id="UP001479933"/>
    </source>
</evidence>
<accession>A0ABZ2U6P8</accession>
<dbReference type="InterPro" id="IPR021424">
    <property type="entry name" value="PorA"/>
</dbReference>
<feature type="transmembrane region" description="Helical" evidence="2">
    <location>
        <begin position="352"/>
        <end position="375"/>
    </location>
</feature>
<proteinExistence type="predicted"/>